<dbReference type="InterPro" id="IPR049975">
    <property type="entry name" value="SAV_915-like_dom"/>
</dbReference>
<accession>A0ABV4CF11</accession>
<dbReference type="NCBIfam" id="NF042914">
    <property type="entry name" value="SAV915_dom"/>
    <property type="match status" value="1"/>
</dbReference>
<protein>
    <submittedName>
        <fullName evidence="1">SAV_915 family protein</fullName>
    </submittedName>
</protein>
<keyword evidence="2" id="KW-1185">Reference proteome</keyword>
<sequence length="99" mass="10960">MVAPAVLDSASGVDEEHGELAYVPSKKFTRGDREAVLELRATEDGQIAVLAYSSLALLVEACGERQPWVSLRWAALQELQRRGDADVILWNVEIPKDLR</sequence>
<proteinExistence type="predicted"/>
<organism evidence="1 2">
    <name type="scientific">Saccharopolyspora cebuensis</name>
    <dbReference type="NCBI Taxonomy" id="418759"/>
    <lineage>
        <taxon>Bacteria</taxon>
        <taxon>Bacillati</taxon>
        <taxon>Actinomycetota</taxon>
        <taxon>Actinomycetes</taxon>
        <taxon>Pseudonocardiales</taxon>
        <taxon>Pseudonocardiaceae</taxon>
        <taxon>Saccharopolyspora</taxon>
    </lineage>
</organism>
<dbReference type="RefSeq" id="WP_369774723.1">
    <property type="nucleotide sequence ID" value="NZ_JBGEHV010000013.1"/>
</dbReference>
<evidence type="ECO:0000313" key="1">
    <source>
        <dbReference type="EMBL" id="MEY8039692.1"/>
    </source>
</evidence>
<reference evidence="1 2" key="1">
    <citation type="submission" date="2024-08" db="EMBL/GenBank/DDBJ databases">
        <title>Genome mining of Saccharopolyspora cebuensis PGLac3 from Nigerian medicinal plant.</title>
        <authorList>
            <person name="Ezeobiora C.E."/>
            <person name="Igbokwe N.H."/>
            <person name="Amin D.H."/>
            <person name="Mendie U.E."/>
        </authorList>
    </citation>
    <scope>NUCLEOTIDE SEQUENCE [LARGE SCALE GENOMIC DNA]</scope>
    <source>
        <strain evidence="1 2">PGLac3</strain>
    </source>
</reference>
<evidence type="ECO:0000313" key="2">
    <source>
        <dbReference type="Proteomes" id="UP001564626"/>
    </source>
</evidence>
<name>A0ABV4CF11_9PSEU</name>
<dbReference type="Proteomes" id="UP001564626">
    <property type="component" value="Unassembled WGS sequence"/>
</dbReference>
<dbReference type="EMBL" id="JBGEHV010000013">
    <property type="protein sequence ID" value="MEY8039692.1"/>
    <property type="molecule type" value="Genomic_DNA"/>
</dbReference>
<gene>
    <name evidence="1" type="ORF">AB8O55_09820</name>
</gene>
<comment type="caution">
    <text evidence="1">The sequence shown here is derived from an EMBL/GenBank/DDBJ whole genome shotgun (WGS) entry which is preliminary data.</text>
</comment>